<sequence>PPVNTQSLKEIDLQEILKNPQLRHDILFDPQLQFRPNLDGDRGRRKKLMVDKYWLEIQGEFCSLINDPKSFKLVKLPKLFTTLKDILISLLPEKDRNLVNQVLDKELLIQQLRNNCLDFISLSNWLANVFKNHCAPMRDTWVDEMTLKFLEAETDHSIPKLVDGLRMVFAILEAMKLDIANHQIRTLRPVLVETSLEFEKDYYNQLISVNKIDIKDSLEWFKSSYKKYASSPEITSISKVENLKSKVGIDLKRVCISAILNLLSCRNMTSEFPLTLSFDNSRLALLRAEIRQLVCLQICLYIFRQLVLTHSDKKYRGKLLTTESLKSIKNEILAIITDDNGYVKWTRNIPSISLYLAKKVISNPEENSSKKSNIIATPPESLTNLVHSWLLKQTQPKSKVYGLMESKIISELNTLKNNCNKLDGARNVSGENNLSNHSFGEELMSLSSRLYTLSVFHWNVFGSYYAD</sequence>
<dbReference type="RefSeq" id="XP_020046568.1">
    <property type="nucleotide sequence ID" value="XM_020189976.1"/>
</dbReference>
<accession>A0A1D2VF26</accession>
<dbReference type="PANTHER" id="PTHR12832:SF11">
    <property type="entry name" value="LD23868P"/>
    <property type="match status" value="1"/>
</dbReference>
<evidence type="ECO:0000256" key="1">
    <source>
        <dbReference type="ARBA" id="ARBA00010954"/>
    </source>
</evidence>
<proteinExistence type="inferred from homology"/>
<dbReference type="AlphaFoldDB" id="A0A1D2VF26"/>
<dbReference type="Proteomes" id="UP000095038">
    <property type="component" value="Unassembled WGS sequence"/>
</dbReference>
<organism evidence="2 3">
    <name type="scientific">Ascoidea rubescens DSM 1968</name>
    <dbReference type="NCBI Taxonomy" id="1344418"/>
    <lineage>
        <taxon>Eukaryota</taxon>
        <taxon>Fungi</taxon>
        <taxon>Dikarya</taxon>
        <taxon>Ascomycota</taxon>
        <taxon>Saccharomycotina</taxon>
        <taxon>Saccharomycetes</taxon>
        <taxon>Ascoideaceae</taxon>
        <taxon>Ascoidea</taxon>
    </lineage>
</organism>
<reference evidence="3" key="1">
    <citation type="submission" date="2016-05" db="EMBL/GenBank/DDBJ databases">
        <title>Comparative genomics of biotechnologically important yeasts.</title>
        <authorList>
            <consortium name="DOE Joint Genome Institute"/>
            <person name="Riley R."/>
            <person name="Haridas S."/>
            <person name="Wolfe K.H."/>
            <person name="Lopes M.R."/>
            <person name="Hittinger C.T."/>
            <person name="Goker M."/>
            <person name="Salamov A."/>
            <person name="Wisecaver J."/>
            <person name="Long T.M."/>
            <person name="Aerts A.L."/>
            <person name="Barry K."/>
            <person name="Choi C."/>
            <person name="Clum A."/>
            <person name="Coughlan A.Y."/>
            <person name="Deshpande S."/>
            <person name="Douglass A.P."/>
            <person name="Hanson S.J."/>
            <person name="Klenk H.-P."/>
            <person name="Labutti K."/>
            <person name="Lapidus A."/>
            <person name="Lindquist E."/>
            <person name="Lipzen A."/>
            <person name="Meier-Kolthoff J.P."/>
            <person name="Ohm R.A."/>
            <person name="Otillar R.P."/>
            <person name="Pangilinan J."/>
            <person name="Peng Y."/>
            <person name="Rokas A."/>
            <person name="Rosa C.A."/>
            <person name="Scheuner C."/>
            <person name="Sibirny A.A."/>
            <person name="Slot J.C."/>
            <person name="Stielow J.B."/>
            <person name="Sun H."/>
            <person name="Kurtzman C.P."/>
            <person name="Blackwell M."/>
            <person name="Grigoriev I.V."/>
            <person name="Jeffries T.W."/>
        </authorList>
    </citation>
    <scope>NUCLEOTIDE SEQUENCE [LARGE SCALE GENOMIC DNA]</scope>
    <source>
        <strain evidence="3">DSM 1968</strain>
    </source>
</reference>
<dbReference type="InParanoid" id="A0A1D2VF26"/>
<dbReference type="PANTHER" id="PTHR12832">
    <property type="entry name" value="TESTIS-SPECIFIC PROTEIN PBS13 T-COMPLEX 11"/>
    <property type="match status" value="1"/>
</dbReference>
<evidence type="ECO:0000313" key="2">
    <source>
        <dbReference type="EMBL" id="ODV60261.1"/>
    </source>
</evidence>
<dbReference type="EMBL" id="KV454482">
    <property type="protein sequence ID" value="ODV60261.1"/>
    <property type="molecule type" value="Genomic_DNA"/>
</dbReference>
<feature type="non-terminal residue" evidence="2">
    <location>
        <position position="467"/>
    </location>
</feature>
<dbReference type="GeneID" id="30963612"/>
<dbReference type="OrthoDB" id="276323at2759"/>
<protein>
    <submittedName>
        <fullName evidence="2">T-complex 11</fullName>
    </submittedName>
</protein>
<comment type="similarity">
    <text evidence="1">Belongs to the TCP11 family.</text>
</comment>
<dbReference type="FunCoup" id="A0A1D2VF26">
    <property type="interactions" value="31"/>
</dbReference>
<dbReference type="STRING" id="1344418.A0A1D2VF26"/>
<keyword evidence="3" id="KW-1185">Reference proteome</keyword>
<dbReference type="InterPro" id="IPR008862">
    <property type="entry name" value="Tcp11"/>
</dbReference>
<gene>
    <name evidence="2" type="ORF">ASCRUDRAFT_26897</name>
</gene>
<name>A0A1D2VF26_9ASCO</name>
<evidence type="ECO:0000313" key="3">
    <source>
        <dbReference type="Proteomes" id="UP000095038"/>
    </source>
</evidence>
<feature type="non-terminal residue" evidence="2">
    <location>
        <position position="1"/>
    </location>
</feature>
<dbReference type="GO" id="GO:0010737">
    <property type="term" value="P:protein kinase A signaling"/>
    <property type="evidence" value="ECO:0007669"/>
    <property type="project" value="TreeGrafter"/>
</dbReference>
<dbReference type="Pfam" id="PF05794">
    <property type="entry name" value="Tcp11"/>
    <property type="match status" value="1"/>
</dbReference>